<feature type="compositionally biased region" description="Low complexity" evidence="1">
    <location>
        <begin position="228"/>
        <end position="237"/>
    </location>
</feature>
<gene>
    <name evidence="2" type="ORF">M1B35_02045</name>
</gene>
<proteinExistence type="predicted"/>
<dbReference type="RefSeq" id="WP_268261093.1">
    <property type="nucleotide sequence ID" value="NZ_JALQCX010000005.1"/>
</dbReference>
<dbReference type="SUPFAM" id="SSF48452">
    <property type="entry name" value="TPR-like"/>
    <property type="match status" value="1"/>
</dbReference>
<name>A0ABT0JAQ2_9PSED</name>
<comment type="caution">
    <text evidence="2">The sequence shown here is derived from an EMBL/GenBank/DDBJ whole genome shotgun (WGS) entry which is preliminary data.</text>
</comment>
<accession>A0ABT0JAQ2</accession>
<organism evidence="2 3">
    <name type="scientific">Pseudomonas morbosilactucae</name>
    <dbReference type="NCBI Taxonomy" id="2938197"/>
    <lineage>
        <taxon>Bacteria</taxon>
        <taxon>Pseudomonadati</taxon>
        <taxon>Pseudomonadota</taxon>
        <taxon>Gammaproteobacteria</taxon>
        <taxon>Pseudomonadales</taxon>
        <taxon>Pseudomonadaceae</taxon>
        <taxon>Pseudomonas</taxon>
    </lineage>
</organism>
<evidence type="ECO:0000313" key="3">
    <source>
        <dbReference type="Proteomes" id="UP001155163"/>
    </source>
</evidence>
<sequence length="320" mass="34094">MSASVKAAEFPATCANSACGRTLCGPVKHCPYCGVAAQPPISAKAPVAVAAKEPASPPPVVEPKAAALKFELPATPAPATPQPVPPAPAAPPTPPVAPPADKPKGLLKKIVIGALVLALLALYGMNQLGSRNSQRDLEQVLLAGQQCLRQGDYNCALDKAEQVLQKNSKDPAALSLLNRAKDGLKQVQRDKDLAEQARLKEQDRKAQQDAADQRKRAEEQARREQEAKAAAQVQSIPAPAPQPSTPPRSTTRIEQNNGAANMVGRSLNEARKALIRRDYQSAITVARLVLNMDPGNREAQNIINQATRQQSQALNRTTIE</sequence>
<feature type="region of interest" description="Disordered" evidence="1">
    <location>
        <begin position="198"/>
        <end position="259"/>
    </location>
</feature>
<reference evidence="2 3" key="1">
    <citation type="journal article" date="2022" name="Int. J. Syst. Evol. Microbiol.">
        <title>Pseudomonas aegrilactucae sp. nov. and Pseudomonas morbosilactucae sp. nov., pathogens causing bacterial rot of lettuce in Japan.</title>
        <authorList>
            <person name="Sawada H."/>
            <person name="Fujikawa T."/>
            <person name="Satou M."/>
        </authorList>
    </citation>
    <scope>NUCLEOTIDE SEQUENCE [LARGE SCALE GENOMIC DNA]</scope>
    <source>
        <strain evidence="2 3">MAFF 302046</strain>
    </source>
</reference>
<dbReference type="EMBL" id="JALQCX010000005">
    <property type="protein sequence ID" value="MCK9812964.1"/>
    <property type="molecule type" value="Genomic_DNA"/>
</dbReference>
<evidence type="ECO:0000313" key="2">
    <source>
        <dbReference type="EMBL" id="MCK9812964.1"/>
    </source>
</evidence>
<feature type="region of interest" description="Disordered" evidence="1">
    <location>
        <begin position="74"/>
        <end position="100"/>
    </location>
</feature>
<evidence type="ECO:0008006" key="4">
    <source>
        <dbReference type="Google" id="ProtNLM"/>
    </source>
</evidence>
<keyword evidence="3" id="KW-1185">Reference proteome</keyword>
<feature type="compositionally biased region" description="Basic and acidic residues" evidence="1">
    <location>
        <begin position="198"/>
        <end position="227"/>
    </location>
</feature>
<feature type="compositionally biased region" description="Pro residues" evidence="1">
    <location>
        <begin position="75"/>
        <end position="100"/>
    </location>
</feature>
<protein>
    <recommendedName>
        <fullName evidence="4">Tetratricopeptide repeat protein</fullName>
    </recommendedName>
</protein>
<dbReference type="InterPro" id="IPR011990">
    <property type="entry name" value="TPR-like_helical_dom_sf"/>
</dbReference>
<evidence type="ECO:0000256" key="1">
    <source>
        <dbReference type="SAM" id="MobiDB-lite"/>
    </source>
</evidence>
<reference evidence="2 3" key="2">
    <citation type="journal article" date="2023" name="Plant Pathol.">
        <title>Dismantling and reorganizing Pseudomonas marginalis sensu#lato.</title>
        <authorList>
            <person name="Sawada H."/>
            <person name="Fujikawa T."/>
            <person name="Satou M."/>
        </authorList>
    </citation>
    <scope>NUCLEOTIDE SEQUENCE [LARGE SCALE GENOMIC DNA]</scope>
    <source>
        <strain evidence="2 3">MAFF 302046</strain>
    </source>
</reference>
<dbReference type="Proteomes" id="UP001155163">
    <property type="component" value="Unassembled WGS sequence"/>
</dbReference>